<organism evidence="1 2">
    <name type="scientific">Litoribaculum gwangyangense</name>
    <dbReference type="NCBI Taxonomy" id="1130722"/>
    <lineage>
        <taxon>Bacteria</taxon>
        <taxon>Pseudomonadati</taxon>
        <taxon>Bacteroidota</taxon>
        <taxon>Flavobacteriia</taxon>
        <taxon>Flavobacteriales</taxon>
        <taxon>Flavobacteriaceae</taxon>
        <taxon>Litoribaculum</taxon>
    </lineage>
</organism>
<comment type="caution">
    <text evidence="1">The sequence shown here is derived from an EMBL/GenBank/DDBJ whole genome shotgun (WGS) entry which is preliminary data.</text>
</comment>
<accession>A0ABP9CLG1</accession>
<keyword evidence="2" id="KW-1185">Reference proteome</keyword>
<proteinExistence type="predicted"/>
<dbReference type="RefSeq" id="WP_345276914.1">
    <property type="nucleotide sequence ID" value="NZ_BAABJW010000003.1"/>
</dbReference>
<sequence>MDTFKYNCAYCHEEFIPKRRYAQKYCSNSCRAKAYHRRQVEKGGAKKISKEKKDVLPQFVQPNNIPIEKKNAIEKMSSAGVGNVVAGTLIAEFIKNLLTGDDSKPATKKDIATLINKLDRYHLITNLPPRNFNKFPYFDLHTNQVVYF</sequence>
<evidence type="ECO:0000313" key="2">
    <source>
        <dbReference type="Proteomes" id="UP001501433"/>
    </source>
</evidence>
<name>A0ABP9CLG1_9FLAO</name>
<dbReference type="Proteomes" id="UP001501433">
    <property type="component" value="Unassembled WGS sequence"/>
</dbReference>
<gene>
    <name evidence="1" type="ORF">GCM10023330_20840</name>
</gene>
<evidence type="ECO:0000313" key="1">
    <source>
        <dbReference type="EMBL" id="GAA4813061.1"/>
    </source>
</evidence>
<reference evidence="2" key="1">
    <citation type="journal article" date="2019" name="Int. J. Syst. Evol. Microbiol.">
        <title>The Global Catalogue of Microorganisms (GCM) 10K type strain sequencing project: providing services to taxonomists for standard genome sequencing and annotation.</title>
        <authorList>
            <consortium name="The Broad Institute Genomics Platform"/>
            <consortium name="The Broad Institute Genome Sequencing Center for Infectious Disease"/>
            <person name="Wu L."/>
            <person name="Ma J."/>
        </authorList>
    </citation>
    <scope>NUCLEOTIDE SEQUENCE [LARGE SCALE GENOMIC DNA]</scope>
    <source>
        <strain evidence="2">JCM 18325</strain>
    </source>
</reference>
<dbReference type="EMBL" id="BAABJW010000003">
    <property type="protein sequence ID" value="GAA4813061.1"/>
    <property type="molecule type" value="Genomic_DNA"/>
</dbReference>
<protein>
    <submittedName>
        <fullName evidence="1">Uncharacterized protein</fullName>
    </submittedName>
</protein>